<protein>
    <submittedName>
        <fullName evidence="1">Uncharacterized protein</fullName>
    </submittedName>
</protein>
<name>A0A8X6NX95_NEPPI</name>
<sequence>MTTRLPQPCHVSVKNIPYPLFAFSKIFSGVPNLILQSIKKSSDFCAKAVGRWKGLPSRRAIGRGEFSSRGVLEGLDGVMRASIYFIVCIPAME</sequence>
<dbReference type="AlphaFoldDB" id="A0A8X6NX95"/>
<accession>A0A8X6NX95</accession>
<organism evidence="1 2">
    <name type="scientific">Nephila pilipes</name>
    <name type="common">Giant wood spider</name>
    <name type="synonym">Nephila maculata</name>
    <dbReference type="NCBI Taxonomy" id="299642"/>
    <lineage>
        <taxon>Eukaryota</taxon>
        <taxon>Metazoa</taxon>
        <taxon>Ecdysozoa</taxon>
        <taxon>Arthropoda</taxon>
        <taxon>Chelicerata</taxon>
        <taxon>Arachnida</taxon>
        <taxon>Araneae</taxon>
        <taxon>Araneomorphae</taxon>
        <taxon>Entelegynae</taxon>
        <taxon>Araneoidea</taxon>
        <taxon>Nephilidae</taxon>
        <taxon>Nephila</taxon>
    </lineage>
</organism>
<comment type="caution">
    <text evidence="1">The sequence shown here is derived from an EMBL/GenBank/DDBJ whole genome shotgun (WGS) entry which is preliminary data.</text>
</comment>
<gene>
    <name evidence="1" type="ORF">NPIL_600281</name>
</gene>
<proteinExistence type="predicted"/>
<dbReference type="EMBL" id="BMAW01013951">
    <property type="protein sequence ID" value="GFT36519.1"/>
    <property type="molecule type" value="Genomic_DNA"/>
</dbReference>
<reference evidence="1" key="1">
    <citation type="submission" date="2020-08" db="EMBL/GenBank/DDBJ databases">
        <title>Multicomponent nature underlies the extraordinary mechanical properties of spider dragline silk.</title>
        <authorList>
            <person name="Kono N."/>
            <person name="Nakamura H."/>
            <person name="Mori M."/>
            <person name="Yoshida Y."/>
            <person name="Ohtoshi R."/>
            <person name="Malay A.D."/>
            <person name="Moran D.A.P."/>
            <person name="Tomita M."/>
            <person name="Numata K."/>
            <person name="Arakawa K."/>
        </authorList>
    </citation>
    <scope>NUCLEOTIDE SEQUENCE</scope>
</reference>
<evidence type="ECO:0000313" key="2">
    <source>
        <dbReference type="Proteomes" id="UP000887013"/>
    </source>
</evidence>
<dbReference type="Proteomes" id="UP000887013">
    <property type="component" value="Unassembled WGS sequence"/>
</dbReference>
<evidence type="ECO:0000313" key="1">
    <source>
        <dbReference type="EMBL" id="GFT36519.1"/>
    </source>
</evidence>
<dbReference type="OrthoDB" id="10268957at2759"/>
<keyword evidence="2" id="KW-1185">Reference proteome</keyword>